<dbReference type="Gene3D" id="3.30.2170.10">
    <property type="entry name" value="archaeoglobus fulgidus dsm 4304 superfamily"/>
    <property type="match status" value="1"/>
</dbReference>
<dbReference type="EMBL" id="REGN01004327">
    <property type="protein sequence ID" value="RNA18006.1"/>
    <property type="molecule type" value="Genomic_DNA"/>
</dbReference>
<evidence type="ECO:0000313" key="6">
    <source>
        <dbReference type="EMBL" id="RNA18006.1"/>
    </source>
</evidence>
<proteinExistence type="predicted"/>
<dbReference type="Proteomes" id="UP000276133">
    <property type="component" value="Unassembled WGS sequence"/>
</dbReference>
<dbReference type="InterPro" id="IPR007581">
    <property type="entry name" value="Endonuclease-V"/>
</dbReference>
<sequence length="292" mass="34015">MHKSLSEFISPIKENKSNIMDSIDPTLIENWRKEQNENREKLKHYDTEPWQKHHRMATELRESDISNNNELRYVAGLDISFVKDKDTACVGIFVFDLADNFKCVYKDLKIVTMNQPYVPGFLAYREAPFLLERLDRLKRLKPKYYPHCIFIDGNGLLHGNKFGLACHVGYYSDTPTIGVSKQLFQVFGLEKNQKHKDRIKNELKKAGDFFELRSKIEGDDTLLGYCYRSTDLATNPIYVSIGNKISWDTCLWILRIVIKNCRIPEPIRQADLGTRKFLANLNKNKNNETDDL</sequence>
<dbReference type="PANTHER" id="PTHR28511:SF1">
    <property type="entry name" value="ENDONUCLEASE V"/>
    <property type="match status" value="1"/>
</dbReference>
<organism evidence="6 7">
    <name type="scientific">Brachionus plicatilis</name>
    <name type="common">Marine rotifer</name>
    <name type="synonym">Brachionus muelleri</name>
    <dbReference type="NCBI Taxonomy" id="10195"/>
    <lineage>
        <taxon>Eukaryota</taxon>
        <taxon>Metazoa</taxon>
        <taxon>Spiralia</taxon>
        <taxon>Gnathifera</taxon>
        <taxon>Rotifera</taxon>
        <taxon>Eurotatoria</taxon>
        <taxon>Monogononta</taxon>
        <taxon>Pseudotrocha</taxon>
        <taxon>Ploima</taxon>
        <taxon>Brachionidae</taxon>
        <taxon>Brachionus</taxon>
    </lineage>
</organism>
<dbReference type="Pfam" id="PF04493">
    <property type="entry name" value="Endonuclease_5"/>
    <property type="match status" value="1"/>
</dbReference>
<dbReference type="STRING" id="10195.A0A3M7R360"/>
<reference evidence="6 7" key="1">
    <citation type="journal article" date="2018" name="Sci. Rep.">
        <title>Genomic signatures of local adaptation to the degree of environmental predictability in rotifers.</title>
        <authorList>
            <person name="Franch-Gras L."/>
            <person name="Hahn C."/>
            <person name="Garcia-Roger E.M."/>
            <person name="Carmona M.J."/>
            <person name="Serra M."/>
            <person name="Gomez A."/>
        </authorList>
    </citation>
    <scope>NUCLEOTIDE SEQUENCE [LARGE SCALE GENOMIC DNA]</scope>
    <source>
        <strain evidence="6">HYR1</strain>
    </source>
</reference>
<name>A0A3M7R360_BRAPC</name>
<evidence type="ECO:0000256" key="3">
    <source>
        <dbReference type="ARBA" id="ARBA00022722"/>
    </source>
</evidence>
<evidence type="ECO:0000256" key="5">
    <source>
        <dbReference type="ARBA" id="ARBA00022801"/>
    </source>
</evidence>
<dbReference type="OrthoDB" id="20018at2759"/>
<dbReference type="GO" id="GO:0003727">
    <property type="term" value="F:single-stranded RNA binding"/>
    <property type="evidence" value="ECO:0007669"/>
    <property type="project" value="TreeGrafter"/>
</dbReference>
<evidence type="ECO:0000313" key="7">
    <source>
        <dbReference type="Proteomes" id="UP000276133"/>
    </source>
</evidence>
<dbReference type="GO" id="GO:0005730">
    <property type="term" value="C:nucleolus"/>
    <property type="evidence" value="ECO:0007669"/>
    <property type="project" value="TreeGrafter"/>
</dbReference>
<gene>
    <name evidence="6" type="ORF">BpHYR1_011406</name>
</gene>
<keyword evidence="7" id="KW-1185">Reference proteome</keyword>
<dbReference type="GO" id="GO:0006281">
    <property type="term" value="P:DNA repair"/>
    <property type="evidence" value="ECO:0007669"/>
    <property type="project" value="InterPro"/>
</dbReference>
<evidence type="ECO:0000256" key="1">
    <source>
        <dbReference type="ARBA" id="ARBA00004496"/>
    </source>
</evidence>
<protein>
    <submittedName>
        <fullName evidence="6">Endonuclease V</fullName>
    </submittedName>
</protein>
<dbReference type="GO" id="GO:0005737">
    <property type="term" value="C:cytoplasm"/>
    <property type="evidence" value="ECO:0007669"/>
    <property type="project" value="UniProtKB-SubCell"/>
</dbReference>
<dbReference type="AlphaFoldDB" id="A0A3M7R360"/>
<evidence type="ECO:0000256" key="2">
    <source>
        <dbReference type="ARBA" id="ARBA00022490"/>
    </source>
</evidence>
<evidence type="ECO:0000256" key="4">
    <source>
        <dbReference type="ARBA" id="ARBA00022759"/>
    </source>
</evidence>
<keyword evidence="4 6" id="KW-0255">Endonuclease</keyword>
<accession>A0A3M7R360</accession>
<comment type="caution">
    <text evidence="6">The sequence shown here is derived from an EMBL/GenBank/DDBJ whole genome shotgun (WGS) entry which is preliminary data.</text>
</comment>
<dbReference type="PANTHER" id="PTHR28511">
    <property type="entry name" value="ENDONUCLEASE V"/>
    <property type="match status" value="1"/>
</dbReference>
<keyword evidence="2" id="KW-0963">Cytoplasm</keyword>
<keyword evidence="5" id="KW-0378">Hydrolase</keyword>
<dbReference type="GO" id="GO:0016891">
    <property type="term" value="F:RNA endonuclease activity producing 5'-phosphomonoesters, hydrolytic mechanism"/>
    <property type="evidence" value="ECO:0007669"/>
    <property type="project" value="TreeGrafter"/>
</dbReference>
<comment type="subcellular location">
    <subcellularLocation>
        <location evidence="1">Cytoplasm</location>
    </subcellularLocation>
</comment>
<keyword evidence="3" id="KW-0540">Nuclease</keyword>
<dbReference type="CDD" id="cd06559">
    <property type="entry name" value="Endonuclease_V"/>
    <property type="match status" value="1"/>
</dbReference>